<dbReference type="EMBL" id="LAZR01009027">
    <property type="protein sequence ID" value="KKM75139.1"/>
    <property type="molecule type" value="Genomic_DNA"/>
</dbReference>
<sequence>MKEFKVNNLISLCLIDGKTVLFVNNREFKQCKILLLNVPIGDQPDVEMNSIDEFAEKLNFRVEYEREYVDITEEEEFMGHCSV</sequence>
<protein>
    <submittedName>
        <fullName evidence="1">Uncharacterized protein</fullName>
    </submittedName>
</protein>
<accession>A0A0F9JZA4</accession>
<name>A0A0F9JZA4_9ZZZZ</name>
<dbReference type="AlphaFoldDB" id="A0A0F9JZA4"/>
<gene>
    <name evidence="1" type="ORF">LCGC14_1393190</name>
</gene>
<comment type="caution">
    <text evidence="1">The sequence shown here is derived from an EMBL/GenBank/DDBJ whole genome shotgun (WGS) entry which is preliminary data.</text>
</comment>
<reference evidence="1" key="1">
    <citation type="journal article" date="2015" name="Nature">
        <title>Complex archaea that bridge the gap between prokaryotes and eukaryotes.</title>
        <authorList>
            <person name="Spang A."/>
            <person name="Saw J.H."/>
            <person name="Jorgensen S.L."/>
            <person name="Zaremba-Niedzwiedzka K."/>
            <person name="Martijn J."/>
            <person name="Lind A.E."/>
            <person name="van Eijk R."/>
            <person name="Schleper C."/>
            <person name="Guy L."/>
            <person name="Ettema T.J."/>
        </authorList>
    </citation>
    <scope>NUCLEOTIDE SEQUENCE</scope>
</reference>
<organism evidence="1">
    <name type="scientific">marine sediment metagenome</name>
    <dbReference type="NCBI Taxonomy" id="412755"/>
    <lineage>
        <taxon>unclassified sequences</taxon>
        <taxon>metagenomes</taxon>
        <taxon>ecological metagenomes</taxon>
    </lineage>
</organism>
<proteinExistence type="predicted"/>
<evidence type="ECO:0000313" key="1">
    <source>
        <dbReference type="EMBL" id="KKM75139.1"/>
    </source>
</evidence>